<keyword evidence="4" id="KW-1185">Reference proteome</keyword>
<gene>
    <name evidence="3" type="ORF">Q4T40_08005</name>
</gene>
<evidence type="ECO:0000313" key="4">
    <source>
        <dbReference type="Proteomes" id="UP001254848"/>
    </source>
</evidence>
<dbReference type="PANTHER" id="PTHR30404:SF0">
    <property type="entry name" value="N-ACETYLMURAMOYL-L-ALANINE AMIDASE AMIC"/>
    <property type="match status" value="1"/>
</dbReference>
<proteinExistence type="predicted"/>
<protein>
    <submittedName>
        <fullName evidence="3">N-acetylmuramoyl-L-alanine amidase</fullName>
        <ecNumber evidence="3">3.5.1.28</ecNumber>
    </submittedName>
</protein>
<evidence type="ECO:0000313" key="3">
    <source>
        <dbReference type="EMBL" id="MDT8901178.1"/>
    </source>
</evidence>
<dbReference type="SMART" id="SM00646">
    <property type="entry name" value="Ami_3"/>
    <property type="match status" value="1"/>
</dbReference>
<evidence type="ECO:0000259" key="2">
    <source>
        <dbReference type="SMART" id="SM00646"/>
    </source>
</evidence>
<feature type="domain" description="MurNAc-LAA" evidence="2">
    <location>
        <begin position="75"/>
        <end position="183"/>
    </location>
</feature>
<dbReference type="RefSeq" id="WP_413779702.1">
    <property type="nucleotide sequence ID" value="NZ_JAUOZS010000001.1"/>
</dbReference>
<accession>A0ABU3NWJ3</accession>
<evidence type="ECO:0000256" key="1">
    <source>
        <dbReference type="ARBA" id="ARBA00022801"/>
    </source>
</evidence>
<dbReference type="InterPro" id="IPR002508">
    <property type="entry name" value="MurNAc-LAA_cat"/>
</dbReference>
<dbReference type="Pfam" id="PF01520">
    <property type="entry name" value="Amidase_3"/>
    <property type="match status" value="1"/>
</dbReference>
<dbReference type="EMBL" id="JAUOZS010000001">
    <property type="protein sequence ID" value="MDT8901178.1"/>
    <property type="molecule type" value="Genomic_DNA"/>
</dbReference>
<reference evidence="3 4" key="1">
    <citation type="submission" date="2023-07" db="EMBL/GenBank/DDBJ databases">
        <title>The novel representative of Negativicutes class, Anaeroselena agilis gen. nov. sp. nov.</title>
        <authorList>
            <person name="Prokofeva M.I."/>
            <person name="Elcheninov A.G."/>
            <person name="Klyukina A."/>
            <person name="Kublanov I.V."/>
            <person name="Frolov E.N."/>
            <person name="Podosokorskaya O.A."/>
        </authorList>
    </citation>
    <scope>NUCLEOTIDE SEQUENCE [LARGE SCALE GENOMIC DNA]</scope>
    <source>
        <strain evidence="3 4">4137-cl</strain>
    </source>
</reference>
<dbReference type="SUPFAM" id="SSF53187">
    <property type="entry name" value="Zn-dependent exopeptidases"/>
    <property type="match status" value="1"/>
</dbReference>
<dbReference type="CDD" id="cd02696">
    <property type="entry name" value="MurNAc-LAA"/>
    <property type="match status" value="1"/>
</dbReference>
<organism evidence="3 4">
    <name type="scientific">Anaeroselena agilis</name>
    <dbReference type="NCBI Taxonomy" id="3063788"/>
    <lineage>
        <taxon>Bacteria</taxon>
        <taxon>Bacillati</taxon>
        <taxon>Bacillota</taxon>
        <taxon>Negativicutes</taxon>
        <taxon>Acetonemataceae</taxon>
        <taxon>Anaeroselena</taxon>
    </lineage>
</organism>
<keyword evidence="1 3" id="KW-0378">Hydrolase</keyword>
<comment type="caution">
    <text evidence="3">The sequence shown here is derived from an EMBL/GenBank/DDBJ whole genome shotgun (WGS) entry which is preliminary data.</text>
</comment>
<dbReference type="EC" id="3.5.1.28" evidence="3"/>
<dbReference type="Gene3D" id="3.40.630.40">
    <property type="entry name" value="Zn-dependent exopeptidases"/>
    <property type="match status" value="1"/>
</dbReference>
<dbReference type="GO" id="GO:0008745">
    <property type="term" value="F:N-acetylmuramoyl-L-alanine amidase activity"/>
    <property type="evidence" value="ECO:0007669"/>
    <property type="project" value="UniProtKB-EC"/>
</dbReference>
<dbReference type="InterPro" id="IPR050695">
    <property type="entry name" value="N-acetylmuramoyl_amidase_3"/>
</dbReference>
<sequence length="189" mass="19967">MITSDNRILVIDPGHGGYNDYGTYDGGAVGPSGLHEADVALGISGYLRNMAEAAGWQVLMTRIDQNGSYYLTPRAQMANDAGAALFISVHCNAAENTQAQGAEVWVSRNASQASIDLAAAIQQNLAGMGLWDRGVKAADFTVLTATAMPAVLVETAFISNPHEEQLLAERQEAFAAAIWRGIISWAGVA</sequence>
<dbReference type="PANTHER" id="PTHR30404">
    <property type="entry name" value="N-ACETYLMURAMOYL-L-ALANINE AMIDASE"/>
    <property type="match status" value="1"/>
</dbReference>
<dbReference type="Proteomes" id="UP001254848">
    <property type="component" value="Unassembled WGS sequence"/>
</dbReference>
<name>A0ABU3NWJ3_9FIRM</name>